<comment type="caution">
    <text evidence="1">The sequence shown here is derived from an EMBL/GenBank/DDBJ whole genome shotgun (WGS) entry which is preliminary data.</text>
</comment>
<dbReference type="STRING" id="1801780.A2917_01135"/>
<dbReference type="EMBL" id="MFVE01000001">
    <property type="protein sequence ID" value="OGI95834.1"/>
    <property type="molecule type" value="Genomic_DNA"/>
</dbReference>
<sequence length="152" mass="16820">MIKKLFSNLVVRATDGTQTFESAGFSVGLGTHHTYKSTPGRSSRKALVNVGKITRPGGTAEAFESFAGRKRRRWRGENQIGQFCIEHKDRLGANCHNLFELSHGFYVSVEIVNYGPLKLFANVYLEKGSGHGGEEMFTGGNPVPFPRIFVLQ</sequence>
<dbReference type="AlphaFoldDB" id="A0A1F6XNY0"/>
<gene>
    <name evidence="1" type="ORF">A2917_01135</name>
</gene>
<evidence type="ECO:0000313" key="1">
    <source>
        <dbReference type="EMBL" id="OGI95834.1"/>
    </source>
</evidence>
<name>A0A1F6XNY0_9BACT</name>
<accession>A0A1F6XNY0</accession>
<evidence type="ECO:0000313" key="2">
    <source>
        <dbReference type="Proteomes" id="UP000178104"/>
    </source>
</evidence>
<proteinExistence type="predicted"/>
<dbReference type="Proteomes" id="UP000178104">
    <property type="component" value="Unassembled WGS sequence"/>
</dbReference>
<reference evidence="1 2" key="1">
    <citation type="journal article" date="2016" name="Nat. Commun.">
        <title>Thousands of microbial genomes shed light on interconnected biogeochemical processes in an aquifer system.</title>
        <authorList>
            <person name="Anantharaman K."/>
            <person name="Brown C.T."/>
            <person name="Hug L.A."/>
            <person name="Sharon I."/>
            <person name="Castelle C.J."/>
            <person name="Probst A.J."/>
            <person name="Thomas B.C."/>
            <person name="Singh A."/>
            <person name="Wilkins M.J."/>
            <person name="Karaoz U."/>
            <person name="Brodie E.L."/>
            <person name="Williams K.H."/>
            <person name="Hubbard S.S."/>
            <person name="Banfield J.F."/>
        </authorList>
    </citation>
    <scope>NUCLEOTIDE SEQUENCE [LARGE SCALE GENOMIC DNA]</scope>
</reference>
<protein>
    <submittedName>
        <fullName evidence="1">Uncharacterized protein</fullName>
    </submittedName>
</protein>
<organism evidence="1 2">
    <name type="scientific">Candidatus Nomurabacteria bacterium RIFCSPLOWO2_01_FULL_42_17</name>
    <dbReference type="NCBI Taxonomy" id="1801780"/>
    <lineage>
        <taxon>Bacteria</taxon>
        <taxon>Candidatus Nomuraibacteriota</taxon>
    </lineage>
</organism>